<feature type="coiled-coil region" evidence="15">
    <location>
        <begin position="235"/>
        <end position="262"/>
    </location>
</feature>
<sequence>MTTYNKTLKLLASKLGLSDEDKVLNKAAEFERLLQTKSIAGNVMTDTSKTVICLDLAAAIFGADLDNKTAIKYSGLKAPTYANCRKVVENLLELNSDKLTVPLLCVSLQCTGIQSLAEKILEAYQRLAKTEIDLNLPQYVCMAVFQACRLNKVKISKSKIIEKSRLKPAQWAKLDADWTKVVDEKFSNVKKKGRKHKNAENIEENVMEVDTQSPKQEKLTEPHTEPYDNWKRRMLETAYKELKEMEKKKIELDYEIRERKDKLKEFTSPRRSPRKTPQKFSPYKSPRMPGVGPRAMFTVQFKAIRVVFEYLNLNDFLIESTSCSNEILYYFKKRGICGFCANRHPAFKPIVQICYLDVDVLLLLFLPIITFYTSYSVDFHSFWRSFPQILLVGVPGALLTALIVAFMAYNLIESSWNFPTAFLFGVICSPIYPMEVVKQLKEMSKGKYISVLLLGEGLIGDATAMIEFTAVFGYLALAMTEASQITLLLLRFAGGGVLLGIVMGNIISMLLTLTYYDLLCVVTLTLAGSYLTFYIGEKFFYVSGLLGTVIAGVMVSKSKSTVAADVEQIAAHFWNILAHVANTLVFTMVGVVIFEKLSYVISVRQVALVFVTYTTVYFSRMLVYAVMTPVLRHIGYGISWQQSSACVWGGLRGPLSLCLALIVLQTPAVADAGEIFIIQTAGLVIVSLMVNATTMQKVLKILGLAEISLAKKANMTNCVKRIMLTRDRCISMLKMNKFLADANWDLVQAGTTIKHPYQIQMRDEDNDDDAYMGYRYTTCPDCEREIPNEPTKKEFAEMMREANQRVLKAMKISYWRQYEHGKISKDGVRTLVQAVEVAADAEDGRVNLDQLGTLWKPKAYAVWLRRKLVDMMMPEPANAQVPRHQWRQCCYRLVSNMWFDGFIYIMILCNTPVILCEVLLKPPVTLAVMYTIKSLNLFFFIVYVFEMIVKMLALTVRGYFKSHWNKLDFGIIVMATGDLVLDVIDALTPWDKWNNLNSSVLTATKLLRMLRFLRLCKLARVSVPKIMAYIDRMIDIQLAFGYDVGKGFVTGEQEVCNLLPQLVDNIQIQETLYNKLEADRLTVTRQLGLLQRDRPWTAITVKTRQATTSTLNIMLLDAMQLKEEGFLDEVEYRILVTAIEQKVQLCRHKGSLVAPSSPETQLRAVSWLQGNERVADYFIENSEILNYNINDILISRGDQPKGLYILVAGLCEASYVPPDEDIDEAIPNYEFRTDMKFSEPSKDFIVSGNAVGVLGVLTNRPYSYTVRCDSAVQAYYITMPIIKEAFNLAPHPIMGLEAAMWREIGIKLSIMILPTVPAYHGWSNEKISMRLEHAFVPCLKAFKVFVVNELMEDIILLDGICQDMATREVFQPPCYVPRTVHRLLFPKSSQLVVSGSCPETKLLIVPAKDTDELDIMEDELDDLQCELVSNASSRCLYHKVARKLSSESRGKSAIRLRGKRRRGARRVNYRDSVWGNKISSAIVPNPSVTGTNSEKELNSKFYKPSFNNMTEKEEDPRQRNSSEIKNLSLGSSQPSQMSPMRTQMSEQEVVACALLL</sequence>
<feature type="transmembrane region" description="Helical" evidence="17">
    <location>
        <begin position="539"/>
        <end position="555"/>
    </location>
</feature>
<dbReference type="Proteomes" id="UP000838878">
    <property type="component" value="Chromosome 12"/>
</dbReference>
<evidence type="ECO:0000256" key="3">
    <source>
        <dbReference type="ARBA" id="ARBA00010840"/>
    </source>
</evidence>
<dbReference type="Gene3D" id="2.60.120.10">
    <property type="entry name" value="Jelly Rolls"/>
    <property type="match status" value="1"/>
</dbReference>
<evidence type="ECO:0000313" key="19">
    <source>
        <dbReference type="EMBL" id="CAH0717758.1"/>
    </source>
</evidence>
<dbReference type="GO" id="GO:0005886">
    <property type="term" value="C:plasma membrane"/>
    <property type="evidence" value="ECO:0007669"/>
    <property type="project" value="UniProtKB-SubCell"/>
</dbReference>
<organism evidence="19 20">
    <name type="scientific">Brenthis ino</name>
    <name type="common">lesser marbled fritillary</name>
    <dbReference type="NCBI Taxonomy" id="405034"/>
    <lineage>
        <taxon>Eukaryota</taxon>
        <taxon>Metazoa</taxon>
        <taxon>Ecdysozoa</taxon>
        <taxon>Arthropoda</taxon>
        <taxon>Hexapoda</taxon>
        <taxon>Insecta</taxon>
        <taxon>Pterygota</taxon>
        <taxon>Neoptera</taxon>
        <taxon>Endopterygota</taxon>
        <taxon>Lepidoptera</taxon>
        <taxon>Glossata</taxon>
        <taxon>Ditrysia</taxon>
        <taxon>Papilionoidea</taxon>
        <taxon>Nymphalidae</taxon>
        <taxon>Heliconiinae</taxon>
        <taxon>Argynnini</taxon>
        <taxon>Brenthis</taxon>
    </lineage>
</organism>
<evidence type="ECO:0000256" key="12">
    <source>
        <dbReference type="ARBA" id="ARBA00023136"/>
    </source>
</evidence>
<accession>A0A8J9V9F6</accession>
<feature type="transmembrane region" description="Helical" evidence="17">
    <location>
        <begin position="514"/>
        <end position="533"/>
    </location>
</feature>
<dbReference type="GO" id="GO:0098719">
    <property type="term" value="P:sodium ion import across plasma membrane"/>
    <property type="evidence" value="ECO:0007669"/>
    <property type="project" value="TreeGrafter"/>
</dbReference>
<feature type="transmembrane region" description="Helical" evidence="17">
    <location>
        <begin position="488"/>
        <end position="507"/>
    </location>
</feature>
<evidence type="ECO:0000256" key="4">
    <source>
        <dbReference type="ARBA" id="ARBA00022448"/>
    </source>
</evidence>
<dbReference type="InterPro" id="IPR014710">
    <property type="entry name" value="RmlC-like_jellyroll"/>
</dbReference>
<reference evidence="19" key="1">
    <citation type="submission" date="2021-12" db="EMBL/GenBank/DDBJ databases">
        <authorList>
            <person name="Martin H S."/>
        </authorList>
    </citation>
    <scope>NUCLEOTIDE SEQUENCE</scope>
</reference>
<dbReference type="GO" id="GO:0051453">
    <property type="term" value="P:regulation of intracellular pH"/>
    <property type="evidence" value="ECO:0007669"/>
    <property type="project" value="TreeGrafter"/>
</dbReference>
<dbReference type="SUPFAM" id="SSF51206">
    <property type="entry name" value="cAMP-binding domain-like"/>
    <property type="match status" value="1"/>
</dbReference>
<evidence type="ECO:0000259" key="18">
    <source>
        <dbReference type="PROSITE" id="PS50042"/>
    </source>
</evidence>
<protein>
    <recommendedName>
        <fullName evidence="18">Cyclic nucleotide-binding domain-containing protein</fullName>
    </recommendedName>
</protein>
<evidence type="ECO:0000256" key="15">
    <source>
        <dbReference type="SAM" id="Coils"/>
    </source>
</evidence>
<evidence type="ECO:0000256" key="13">
    <source>
        <dbReference type="ARBA" id="ARBA00023201"/>
    </source>
</evidence>
<gene>
    <name evidence="19" type="ORF">BINO364_LOCUS4329</name>
</gene>
<keyword evidence="11" id="KW-0238">DNA-binding</keyword>
<evidence type="ECO:0000256" key="6">
    <source>
        <dbReference type="ARBA" id="ARBA00022692"/>
    </source>
</evidence>
<evidence type="ECO:0000256" key="10">
    <source>
        <dbReference type="ARBA" id="ARBA00023065"/>
    </source>
</evidence>
<keyword evidence="15" id="KW-0175">Coiled coil</keyword>
<feature type="transmembrane region" description="Helical" evidence="17">
    <location>
        <begin position="389"/>
        <end position="412"/>
    </location>
</feature>
<dbReference type="Pfam" id="PF00999">
    <property type="entry name" value="Na_H_Exchanger"/>
    <property type="match status" value="1"/>
</dbReference>
<dbReference type="SUPFAM" id="SSF81324">
    <property type="entry name" value="Voltage-gated potassium channels"/>
    <property type="match status" value="1"/>
</dbReference>
<evidence type="ECO:0000256" key="1">
    <source>
        <dbReference type="ARBA" id="ARBA00004123"/>
    </source>
</evidence>
<dbReference type="Pfam" id="PF21913">
    <property type="entry name" value="ORC6_2nd"/>
    <property type="match status" value="1"/>
</dbReference>
<feature type="transmembrane region" description="Helical" evidence="17">
    <location>
        <begin position="901"/>
        <end position="920"/>
    </location>
</feature>
<evidence type="ECO:0000256" key="17">
    <source>
        <dbReference type="SAM" id="Phobius"/>
    </source>
</evidence>
<feature type="region of interest" description="Disordered" evidence="16">
    <location>
        <begin position="1503"/>
        <end position="1544"/>
    </location>
</feature>
<keyword evidence="5" id="KW-1003">Cell membrane</keyword>
<keyword evidence="8 17" id="KW-1133">Transmembrane helix</keyword>
<dbReference type="EMBL" id="OV170232">
    <property type="protein sequence ID" value="CAH0717758.1"/>
    <property type="molecule type" value="Genomic_DNA"/>
</dbReference>
<dbReference type="GO" id="GO:0005664">
    <property type="term" value="C:nuclear origin of replication recognition complex"/>
    <property type="evidence" value="ECO:0007669"/>
    <property type="project" value="InterPro"/>
</dbReference>
<dbReference type="CDD" id="cd11583">
    <property type="entry name" value="Orc6_mid"/>
    <property type="match status" value="1"/>
</dbReference>
<feature type="transmembrane region" description="Helical" evidence="17">
    <location>
        <begin position="449"/>
        <end position="476"/>
    </location>
</feature>
<dbReference type="GO" id="GO:0003677">
    <property type="term" value="F:DNA binding"/>
    <property type="evidence" value="ECO:0007669"/>
    <property type="project" value="UniProtKB-KW"/>
</dbReference>
<dbReference type="InterPro" id="IPR008721">
    <property type="entry name" value="ORC6_cyclin_first"/>
</dbReference>
<dbReference type="InterPro" id="IPR018422">
    <property type="entry name" value="Cation/H_exchanger_CPA1"/>
</dbReference>
<evidence type="ECO:0000256" key="2">
    <source>
        <dbReference type="ARBA" id="ARBA00004651"/>
    </source>
</evidence>
<dbReference type="InterPro" id="IPR018490">
    <property type="entry name" value="cNMP-bd_dom_sf"/>
</dbReference>
<keyword evidence="7" id="KW-0235">DNA replication</keyword>
<feature type="compositionally biased region" description="Polar residues" evidence="16">
    <location>
        <begin position="1523"/>
        <end position="1544"/>
    </location>
</feature>
<dbReference type="GO" id="GO:0006260">
    <property type="term" value="P:DNA replication"/>
    <property type="evidence" value="ECO:0007669"/>
    <property type="project" value="UniProtKB-KW"/>
</dbReference>
<dbReference type="GO" id="GO:0015386">
    <property type="term" value="F:potassium:proton antiporter activity"/>
    <property type="evidence" value="ECO:0007669"/>
    <property type="project" value="TreeGrafter"/>
</dbReference>
<evidence type="ECO:0000256" key="11">
    <source>
        <dbReference type="ARBA" id="ARBA00023125"/>
    </source>
</evidence>
<comment type="subcellular location">
    <subcellularLocation>
        <location evidence="2">Cell membrane</location>
        <topology evidence="2">Multi-pass membrane protein</topology>
    </subcellularLocation>
    <subcellularLocation>
        <location evidence="1">Nucleus</location>
    </subcellularLocation>
</comment>
<name>A0A8J9V9F6_9NEOP</name>
<dbReference type="InterPro" id="IPR027359">
    <property type="entry name" value="Volt_channel_dom_sf"/>
</dbReference>
<keyword evidence="9" id="KW-0915">Sodium</keyword>
<feature type="transmembrane region" description="Helical" evidence="17">
    <location>
        <begin position="360"/>
        <end position="377"/>
    </location>
</feature>
<feature type="non-terminal residue" evidence="19">
    <location>
        <position position="1556"/>
    </location>
</feature>
<evidence type="ECO:0000256" key="14">
    <source>
        <dbReference type="ARBA" id="ARBA00023242"/>
    </source>
</evidence>
<dbReference type="InterPro" id="IPR000595">
    <property type="entry name" value="cNMP-bd_dom"/>
</dbReference>
<evidence type="ECO:0000256" key="16">
    <source>
        <dbReference type="SAM" id="MobiDB-lite"/>
    </source>
</evidence>
<dbReference type="PANTHER" id="PTHR10110">
    <property type="entry name" value="SODIUM/HYDROGEN EXCHANGER"/>
    <property type="match status" value="1"/>
</dbReference>
<comment type="similarity">
    <text evidence="3">Belongs to the ORC6 family.</text>
</comment>
<dbReference type="InterPro" id="IPR054113">
    <property type="entry name" value="ORC6_cyclin-like_2nd"/>
</dbReference>
<dbReference type="PANTHER" id="PTHR10110:SF86">
    <property type="entry name" value="SODIUM_HYDROGEN EXCHANGER 7"/>
    <property type="match status" value="1"/>
</dbReference>
<keyword evidence="10" id="KW-0406">Ion transport</keyword>
<feature type="region of interest" description="Disordered" evidence="16">
    <location>
        <begin position="263"/>
        <end position="287"/>
    </location>
</feature>
<dbReference type="InterPro" id="IPR006153">
    <property type="entry name" value="Cation/H_exchanger_TM"/>
</dbReference>
<keyword evidence="4" id="KW-0813">Transport</keyword>
<evidence type="ECO:0000256" key="8">
    <source>
        <dbReference type="ARBA" id="ARBA00022989"/>
    </source>
</evidence>
<keyword evidence="20" id="KW-1185">Reference proteome</keyword>
<dbReference type="CDD" id="cd00038">
    <property type="entry name" value="CAP_ED"/>
    <property type="match status" value="1"/>
</dbReference>
<dbReference type="Pfam" id="PF05460">
    <property type="entry name" value="ORC6"/>
    <property type="match status" value="1"/>
</dbReference>
<dbReference type="Gene3D" id="1.10.472.10">
    <property type="entry name" value="Cyclin-like"/>
    <property type="match status" value="1"/>
</dbReference>
<evidence type="ECO:0000313" key="20">
    <source>
        <dbReference type="Proteomes" id="UP000838878"/>
    </source>
</evidence>
<dbReference type="OrthoDB" id="441412at2759"/>
<dbReference type="CDD" id="cd16075">
    <property type="entry name" value="ORC6_CTD"/>
    <property type="match status" value="1"/>
</dbReference>
<keyword evidence="6 17" id="KW-0812">Transmembrane</keyword>
<proteinExistence type="inferred from homology"/>
<evidence type="ECO:0000256" key="9">
    <source>
        <dbReference type="ARBA" id="ARBA00023053"/>
    </source>
</evidence>
<dbReference type="PROSITE" id="PS50042">
    <property type="entry name" value="CNMP_BINDING_3"/>
    <property type="match status" value="1"/>
</dbReference>
<keyword evidence="12 17" id="KW-0472">Membrane</keyword>
<keyword evidence="14" id="KW-0539">Nucleus</keyword>
<keyword evidence="13" id="KW-0739">Sodium transport</keyword>
<feature type="compositionally biased region" description="Basic and acidic residues" evidence="16">
    <location>
        <begin position="1510"/>
        <end position="1522"/>
    </location>
</feature>
<evidence type="ECO:0000256" key="7">
    <source>
        <dbReference type="ARBA" id="ARBA00022705"/>
    </source>
</evidence>
<dbReference type="Gene3D" id="1.20.120.350">
    <property type="entry name" value="Voltage-gated potassium channels. Chain C"/>
    <property type="match status" value="1"/>
</dbReference>
<dbReference type="GO" id="GO:0015385">
    <property type="term" value="F:sodium:proton antiporter activity"/>
    <property type="evidence" value="ECO:0007669"/>
    <property type="project" value="InterPro"/>
</dbReference>
<feature type="transmembrane region" description="Helical" evidence="17">
    <location>
        <begin position="576"/>
        <end position="594"/>
    </location>
</feature>
<evidence type="ECO:0000256" key="5">
    <source>
        <dbReference type="ARBA" id="ARBA00022475"/>
    </source>
</evidence>
<feature type="transmembrane region" description="Helical" evidence="17">
    <location>
        <begin position="418"/>
        <end position="437"/>
    </location>
</feature>
<feature type="domain" description="Cyclic nucleotide-binding" evidence="18">
    <location>
        <begin position="1187"/>
        <end position="1277"/>
    </location>
</feature>
<feature type="transmembrane region" description="Helical" evidence="17">
    <location>
        <begin position="606"/>
        <end position="626"/>
    </location>
</feature>